<dbReference type="PANTHER" id="PTHR12993">
    <property type="entry name" value="N-ACETYLGLUCOSAMINYL-PHOSPHATIDYLINOSITOL DE-N-ACETYLASE-RELATED"/>
    <property type="match status" value="1"/>
</dbReference>
<reference evidence="2" key="2">
    <citation type="submission" date="2024-06" db="EMBL/GenBank/DDBJ databases">
        <authorList>
            <person name="Petrova K.O."/>
            <person name="Toshchakov S.V."/>
            <person name="Boltjanskaja Y.V."/>
            <person name="Kevbrin V."/>
        </authorList>
    </citation>
    <scope>NUCLEOTIDE SEQUENCE</scope>
    <source>
        <strain evidence="2">Z-910T</strain>
    </source>
</reference>
<reference evidence="2" key="1">
    <citation type="journal article" date="2013" name="Extremophiles">
        <title>Proteinivorax tanatarense gen. nov., sp. nov., an anaerobic, haloalkaliphilic, proteolytic bacterium isolated from a decaying algal bloom, and proposal of Proteinivoraceae fam. nov.</title>
        <authorList>
            <person name="Kevbrin V."/>
            <person name="Boltyanskaya Y."/>
            <person name="Zhilina T."/>
            <person name="Kolganova T."/>
            <person name="Lavrentjeva E."/>
            <person name="Kuznetsov B."/>
        </authorList>
    </citation>
    <scope>NUCLEOTIDE SEQUENCE</scope>
    <source>
        <strain evidence="2">Z-910T</strain>
    </source>
</reference>
<dbReference type="EMBL" id="CP158367">
    <property type="protein sequence ID" value="XBX74002.1"/>
    <property type="molecule type" value="Genomic_DNA"/>
</dbReference>
<keyword evidence="1" id="KW-1133">Transmembrane helix</keyword>
<evidence type="ECO:0000313" key="2">
    <source>
        <dbReference type="EMBL" id="XBX74002.1"/>
    </source>
</evidence>
<dbReference type="SUPFAM" id="SSF102588">
    <property type="entry name" value="LmbE-like"/>
    <property type="match status" value="1"/>
</dbReference>
<keyword evidence="1" id="KW-0472">Membrane</keyword>
<dbReference type="Gene3D" id="3.40.50.10320">
    <property type="entry name" value="LmbE-like"/>
    <property type="match status" value="1"/>
</dbReference>
<organism evidence="2">
    <name type="scientific">Proteinivorax tanatarense</name>
    <dbReference type="NCBI Taxonomy" id="1260629"/>
    <lineage>
        <taxon>Bacteria</taxon>
        <taxon>Bacillati</taxon>
        <taxon>Bacillota</taxon>
        <taxon>Clostridia</taxon>
        <taxon>Eubacteriales</taxon>
        <taxon>Proteinivoracaceae</taxon>
        <taxon>Proteinivorax</taxon>
    </lineage>
</organism>
<name>A0AAU7VJ21_9FIRM</name>
<dbReference type="InterPro" id="IPR024078">
    <property type="entry name" value="LmbE-like_dom_sf"/>
</dbReference>
<dbReference type="Pfam" id="PF02585">
    <property type="entry name" value="PIG-L"/>
    <property type="match status" value="1"/>
</dbReference>
<sequence length="272" mass="30757">MFKKNNKSKISHLTKNKGLLIGLGVGATLTFAGYLAYNNFRKSVKPMDPDLAHQASKILFEDVKNALVISPHPADFIFFAGGTIKKLVNQGINVTVVDVCEGEKGANLVNYGSQRQDTQLRSQKHLGFGDLRFLHYPQYNVDQTKLMVDLRNIWHEIDPDLIITFDPHFPLRVASHPDNMAVGKATLQLASDIGDNTKVYLYGSRKNTILVNIEDTIEEKVKSYLCQKVDVPVYKHVYTNSIMRMGRYCATNSKVNYGESFRAFHNIHSFPY</sequence>
<dbReference type="PANTHER" id="PTHR12993:SF11">
    <property type="entry name" value="N-ACETYLGLUCOSAMINYL-PHOSPHATIDYLINOSITOL DE-N-ACETYLASE"/>
    <property type="match status" value="1"/>
</dbReference>
<keyword evidence="2" id="KW-0378">Hydrolase</keyword>
<gene>
    <name evidence="2" type="ORF">PRVXT_002021</name>
</gene>
<proteinExistence type="predicted"/>
<dbReference type="EC" id="3.5.1.-" evidence="2"/>
<evidence type="ECO:0000256" key="1">
    <source>
        <dbReference type="SAM" id="Phobius"/>
    </source>
</evidence>
<accession>A0AAU7VJ21</accession>
<dbReference type="GO" id="GO:0016811">
    <property type="term" value="F:hydrolase activity, acting on carbon-nitrogen (but not peptide) bonds, in linear amides"/>
    <property type="evidence" value="ECO:0007669"/>
    <property type="project" value="TreeGrafter"/>
</dbReference>
<feature type="transmembrane region" description="Helical" evidence="1">
    <location>
        <begin position="20"/>
        <end position="37"/>
    </location>
</feature>
<dbReference type="AlphaFoldDB" id="A0AAU7VJ21"/>
<protein>
    <submittedName>
        <fullName evidence="2">PIG-L family deacetylase</fullName>
        <ecNumber evidence="2">3.5.1.-</ecNumber>
    </submittedName>
</protein>
<dbReference type="RefSeq" id="WP_350342763.1">
    <property type="nucleotide sequence ID" value="NZ_CP158367.1"/>
</dbReference>
<keyword evidence="1" id="KW-0812">Transmembrane</keyword>
<dbReference type="InterPro" id="IPR003737">
    <property type="entry name" value="GlcNAc_PI_deacetylase-related"/>
</dbReference>